<dbReference type="PRINTS" id="PR00412">
    <property type="entry name" value="EPOXHYDRLASE"/>
</dbReference>
<dbReference type="InterPro" id="IPR029058">
    <property type="entry name" value="AB_hydrolase_fold"/>
</dbReference>
<dbReference type="PIRSF" id="PIRSF001112">
    <property type="entry name" value="Epoxide_hydrolase"/>
    <property type="match status" value="1"/>
</dbReference>
<dbReference type="Pfam" id="PF06441">
    <property type="entry name" value="EHN"/>
    <property type="match status" value="1"/>
</dbReference>
<dbReference type="OrthoDB" id="7130006at2759"/>
<keyword evidence="7" id="KW-1185">Reference proteome</keyword>
<dbReference type="STRING" id="1882483.A0A317XKY6"/>
<evidence type="ECO:0000259" key="5">
    <source>
        <dbReference type="Pfam" id="PF06441"/>
    </source>
</evidence>
<dbReference type="Proteomes" id="UP000246740">
    <property type="component" value="Unassembled WGS sequence"/>
</dbReference>
<protein>
    <submittedName>
        <fullName evidence="6">Alpha/beta-hydrolase</fullName>
    </submittedName>
</protein>
<feature type="domain" description="Epoxide hydrolase N-terminal" evidence="5">
    <location>
        <begin position="8"/>
        <end position="136"/>
    </location>
</feature>
<comment type="similarity">
    <text evidence="1">Belongs to the peptidase S33 family.</text>
</comment>
<evidence type="ECO:0000256" key="1">
    <source>
        <dbReference type="ARBA" id="ARBA00010088"/>
    </source>
</evidence>
<dbReference type="InParanoid" id="A0A317XKY6"/>
<feature type="active site" description="Proton acceptor" evidence="4">
    <location>
        <position position="411"/>
    </location>
</feature>
<dbReference type="AlphaFoldDB" id="A0A317XKY6"/>
<dbReference type="GO" id="GO:0004301">
    <property type="term" value="F:epoxide hydrolase activity"/>
    <property type="evidence" value="ECO:0007669"/>
    <property type="project" value="TreeGrafter"/>
</dbReference>
<feature type="active site" description="Proton donor" evidence="4">
    <location>
        <position position="353"/>
    </location>
</feature>
<dbReference type="GO" id="GO:0097176">
    <property type="term" value="P:epoxide metabolic process"/>
    <property type="evidence" value="ECO:0007669"/>
    <property type="project" value="TreeGrafter"/>
</dbReference>
<dbReference type="Gene3D" id="3.40.50.1820">
    <property type="entry name" value="alpha/beta hydrolase"/>
    <property type="match status" value="1"/>
</dbReference>
<feature type="active site" description="Nucleophile" evidence="4">
    <location>
        <position position="201"/>
    </location>
</feature>
<evidence type="ECO:0000313" key="7">
    <source>
        <dbReference type="Proteomes" id="UP000246740"/>
    </source>
</evidence>
<dbReference type="InterPro" id="IPR010497">
    <property type="entry name" value="Epoxide_hydro_N"/>
</dbReference>
<dbReference type="InterPro" id="IPR000639">
    <property type="entry name" value="Epox_hydrolase-like"/>
</dbReference>
<evidence type="ECO:0000313" key="6">
    <source>
        <dbReference type="EMBL" id="PWY98537.1"/>
    </source>
</evidence>
<dbReference type="PANTHER" id="PTHR21661:SF35">
    <property type="entry name" value="EPOXIDE HYDROLASE"/>
    <property type="match status" value="1"/>
</dbReference>
<organism evidence="6 7">
    <name type="scientific">Testicularia cyperi</name>
    <dbReference type="NCBI Taxonomy" id="1882483"/>
    <lineage>
        <taxon>Eukaryota</taxon>
        <taxon>Fungi</taxon>
        <taxon>Dikarya</taxon>
        <taxon>Basidiomycota</taxon>
        <taxon>Ustilaginomycotina</taxon>
        <taxon>Ustilaginomycetes</taxon>
        <taxon>Ustilaginales</taxon>
        <taxon>Anthracoideaceae</taxon>
        <taxon>Testicularia</taxon>
    </lineage>
</organism>
<dbReference type="EMBL" id="KZ819198">
    <property type="protein sequence ID" value="PWY98537.1"/>
    <property type="molecule type" value="Genomic_DNA"/>
</dbReference>
<name>A0A317XKY6_9BASI</name>
<proteinExistence type="inferred from homology"/>
<dbReference type="PANTHER" id="PTHR21661">
    <property type="entry name" value="EPOXIDE HYDROLASE 1-RELATED"/>
    <property type="match status" value="1"/>
</dbReference>
<evidence type="ECO:0000256" key="2">
    <source>
        <dbReference type="ARBA" id="ARBA00022797"/>
    </source>
</evidence>
<keyword evidence="3 6" id="KW-0378">Hydrolase</keyword>
<accession>A0A317XKY6</accession>
<keyword evidence="2" id="KW-0058">Aromatic hydrocarbons catabolism</keyword>
<dbReference type="InterPro" id="IPR016292">
    <property type="entry name" value="Epoxide_hydrolase"/>
</dbReference>
<evidence type="ECO:0000256" key="3">
    <source>
        <dbReference type="ARBA" id="ARBA00022801"/>
    </source>
</evidence>
<sequence>MAQVGKPRSTKIEFPEADLDRLQRQLDDARLPDVELAEDVKPWEYGTDLAKLKQVLADWKAGNPKDSHNRGRGDKGQGVKAWWRGVEKELNSYPHYLVEIETMTIHYQVFKSSAPDDGKPAIPFIFVHGWPGSFTEGFHFAAELCKSKSPRFDVIVPSLPGYALSSQPPRKNWTLEDSARVFDTLMTSVLGFKSYMAQGGDWGSMVVRFMANSPNCKIYHVNFLPPRPPFWTMPVLALEQRGWTGLARKSLQLLGYAQPEVLGIERALEYQRHGSGYVAIQGTQPSTLGYALYDNPVGNLCWILEKFQAWSDPRCPAFNDTAEARSDSLVTDENILIDVMFYLNTVHTSFLPYKTSFQFFANPNLETWAGGRAKPFGYTHFLYELAAGPENWISRYKLKPVYIKRHDFGGHFAALDNPAGLVEDMQEFAGQYWPGV</sequence>
<gene>
    <name evidence="6" type="ORF">BCV70DRAFT_201854</name>
</gene>
<evidence type="ECO:0000256" key="4">
    <source>
        <dbReference type="PIRSR" id="PIRSR001112-1"/>
    </source>
</evidence>
<reference evidence="6 7" key="1">
    <citation type="journal article" date="2018" name="Mol. Biol. Evol.">
        <title>Broad Genomic Sampling Reveals a Smut Pathogenic Ancestry of the Fungal Clade Ustilaginomycotina.</title>
        <authorList>
            <person name="Kijpornyongpan T."/>
            <person name="Mondo S.J."/>
            <person name="Barry K."/>
            <person name="Sandor L."/>
            <person name="Lee J."/>
            <person name="Lipzen A."/>
            <person name="Pangilinan J."/>
            <person name="LaButti K."/>
            <person name="Hainaut M."/>
            <person name="Henrissat B."/>
            <person name="Grigoriev I.V."/>
            <person name="Spatafora J.W."/>
            <person name="Aime M.C."/>
        </authorList>
    </citation>
    <scope>NUCLEOTIDE SEQUENCE [LARGE SCALE GENOMIC DNA]</scope>
    <source>
        <strain evidence="6 7">MCA 3645</strain>
    </source>
</reference>
<dbReference type="SUPFAM" id="SSF53474">
    <property type="entry name" value="alpha/beta-Hydrolases"/>
    <property type="match status" value="1"/>
</dbReference>